<feature type="transmembrane region" description="Helical" evidence="1">
    <location>
        <begin position="258"/>
        <end position="284"/>
    </location>
</feature>
<gene>
    <name evidence="2" type="ORF">CR62_03435</name>
</gene>
<feature type="transmembrane region" description="Helical" evidence="1">
    <location>
        <begin position="191"/>
        <end position="209"/>
    </location>
</feature>
<feature type="transmembrane region" description="Helical" evidence="1">
    <location>
        <begin position="221"/>
        <end position="246"/>
    </location>
</feature>
<protein>
    <recommendedName>
        <fullName evidence="4">O-Antigen ligase</fullName>
    </recommendedName>
</protein>
<organism evidence="2 3">
    <name type="scientific">Serratia grimesii</name>
    <dbReference type="NCBI Taxonomy" id="82995"/>
    <lineage>
        <taxon>Bacteria</taxon>
        <taxon>Pseudomonadati</taxon>
        <taxon>Pseudomonadota</taxon>
        <taxon>Gammaproteobacteria</taxon>
        <taxon>Enterobacterales</taxon>
        <taxon>Yersiniaceae</taxon>
        <taxon>Serratia</taxon>
    </lineage>
</organism>
<accession>A0ABR4UAZ9</accession>
<sequence length="404" mass="46042">MIIFIDIILIRLFMRAKLMSLTTGTVVNSSVSETLFLSILRWGVAFFFIATPFNPYVGDVTLYLWIPLVFLDYEFIRKLSTVSMSILLCFCVWSALCLAFWRYDLVIKTFALFLGVAYIQKIGMPIFNKIYYCMLISVGWCILQFSLYELAGTNYSAAIGPKAISIAIWGDYATKTFTNQYEVFLLPRMSGLSREAGFFVSLLIISFMIRLRDFKLKKWEVLLFILGYIFSLSKASVILFLIAIVYPARKVVAKIPVVLTFSLFIIVFVSIANYLNVGVPGFFYENQSIAHRFSASYLVLNMNVPSFLIGCGKEYECFTNYQPIVDYLGGFGFKPNVGLLGVAMEMGVIGLVAIIFFCMYLKLDSYDIVILVLFTATVTFFTVDSFIILTYYYIYSNHVRNKDA</sequence>
<evidence type="ECO:0000313" key="3">
    <source>
        <dbReference type="Proteomes" id="UP000028721"/>
    </source>
</evidence>
<reference evidence="2 3" key="1">
    <citation type="submission" date="2014-03" db="EMBL/GenBank/DDBJ databases">
        <title>Draft genome sequence of the Serratia grimesii strain a2.</title>
        <authorList>
            <person name="Toymentseva A."/>
            <person name="Kazakov S."/>
            <person name="Giliazeva A."/>
            <person name="Ismagilova R."/>
            <person name="Shah R."/>
            <person name="Sharipova M."/>
            <person name="Khaitlina S."/>
            <person name="Mardanova A."/>
        </authorList>
    </citation>
    <scope>NUCLEOTIDE SEQUENCE [LARGE SCALE GENOMIC DNA]</scope>
    <source>
        <strain evidence="2 3">A2</strain>
    </source>
</reference>
<dbReference type="EMBL" id="JGVP01000011">
    <property type="protein sequence ID" value="KFB88704.1"/>
    <property type="molecule type" value="Genomic_DNA"/>
</dbReference>
<keyword evidence="1" id="KW-1133">Transmembrane helix</keyword>
<comment type="caution">
    <text evidence="2">The sequence shown here is derived from an EMBL/GenBank/DDBJ whole genome shotgun (WGS) entry which is preliminary data.</text>
</comment>
<keyword evidence="3" id="KW-1185">Reference proteome</keyword>
<evidence type="ECO:0000256" key="1">
    <source>
        <dbReference type="SAM" id="Phobius"/>
    </source>
</evidence>
<evidence type="ECO:0008006" key="4">
    <source>
        <dbReference type="Google" id="ProtNLM"/>
    </source>
</evidence>
<feature type="transmembrane region" description="Helical" evidence="1">
    <location>
        <begin position="82"/>
        <end position="101"/>
    </location>
</feature>
<keyword evidence="1" id="KW-0812">Transmembrane</keyword>
<feature type="transmembrane region" description="Helical" evidence="1">
    <location>
        <begin position="368"/>
        <end position="394"/>
    </location>
</feature>
<name>A0ABR4UAZ9_9GAMM</name>
<feature type="transmembrane region" description="Helical" evidence="1">
    <location>
        <begin position="107"/>
        <end position="123"/>
    </location>
</feature>
<evidence type="ECO:0000313" key="2">
    <source>
        <dbReference type="EMBL" id="KFB88704.1"/>
    </source>
</evidence>
<keyword evidence="1" id="KW-0472">Membrane</keyword>
<dbReference type="Proteomes" id="UP000028721">
    <property type="component" value="Unassembled WGS sequence"/>
</dbReference>
<feature type="transmembrane region" description="Helical" evidence="1">
    <location>
        <begin position="337"/>
        <end position="362"/>
    </location>
</feature>
<proteinExistence type="predicted"/>